<protein>
    <recommendedName>
        <fullName evidence="3">SH3 domain-containing protein</fullName>
    </recommendedName>
</protein>
<proteinExistence type="predicted"/>
<dbReference type="Proteomes" id="UP001281761">
    <property type="component" value="Unassembled WGS sequence"/>
</dbReference>
<accession>A0ABQ9XNQ7</accession>
<dbReference type="EMBL" id="JARBJD010000083">
    <property type="protein sequence ID" value="KAK2954023.1"/>
    <property type="molecule type" value="Genomic_DNA"/>
</dbReference>
<name>A0ABQ9XNQ7_9EUKA</name>
<comment type="caution">
    <text evidence="1">The sequence shown here is derived from an EMBL/GenBank/DDBJ whole genome shotgun (WGS) entry which is preliminary data.</text>
</comment>
<reference evidence="1 2" key="1">
    <citation type="journal article" date="2022" name="bioRxiv">
        <title>Genomics of Preaxostyla Flagellates Illuminates Evolutionary Transitions and the Path Towards Mitochondrial Loss.</title>
        <authorList>
            <person name="Novak L.V.F."/>
            <person name="Treitli S.C."/>
            <person name="Pyrih J."/>
            <person name="Halakuc P."/>
            <person name="Pipaliya S.V."/>
            <person name="Vacek V."/>
            <person name="Brzon O."/>
            <person name="Soukal P."/>
            <person name="Eme L."/>
            <person name="Dacks J.B."/>
            <person name="Karnkowska A."/>
            <person name="Elias M."/>
            <person name="Hampl V."/>
        </authorList>
    </citation>
    <scope>NUCLEOTIDE SEQUENCE [LARGE SCALE GENOMIC DNA]</scope>
    <source>
        <strain evidence="1">NAU3</strain>
        <tissue evidence="1">Gut</tissue>
    </source>
</reference>
<gene>
    <name evidence="1" type="ORF">BLNAU_10986</name>
</gene>
<evidence type="ECO:0000313" key="2">
    <source>
        <dbReference type="Proteomes" id="UP001281761"/>
    </source>
</evidence>
<evidence type="ECO:0000313" key="1">
    <source>
        <dbReference type="EMBL" id="KAK2954023.1"/>
    </source>
</evidence>
<keyword evidence="2" id="KW-1185">Reference proteome</keyword>
<evidence type="ECO:0008006" key="3">
    <source>
        <dbReference type="Google" id="ProtNLM"/>
    </source>
</evidence>
<sequence length="158" mass="17802">MSLRTIRFDCPPQSGVQSLHVIQGDIVEVQGENINGWTWSKKPNTDLFRYVPTQALGPFPAPQLPEQIGTPLGLELNRVNPSPTVESEVKSFFSQFGDIYYFDSRSPNGTFSTYRFALDILSTKDFDTIKSSLVNQPFYTQDVQFNLSSYRINPLAGI</sequence>
<organism evidence="1 2">
    <name type="scientific">Blattamonas nauphoetae</name>
    <dbReference type="NCBI Taxonomy" id="2049346"/>
    <lineage>
        <taxon>Eukaryota</taxon>
        <taxon>Metamonada</taxon>
        <taxon>Preaxostyla</taxon>
        <taxon>Oxymonadida</taxon>
        <taxon>Blattamonas</taxon>
    </lineage>
</organism>